<organism evidence="12 13">
    <name type="scientific">Aliicoccus persicus</name>
    <dbReference type="NCBI Taxonomy" id="930138"/>
    <lineage>
        <taxon>Bacteria</taxon>
        <taxon>Bacillati</taxon>
        <taxon>Bacillota</taxon>
        <taxon>Bacilli</taxon>
        <taxon>Bacillales</taxon>
        <taxon>Staphylococcaceae</taxon>
        <taxon>Aliicoccus</taxon>
    </lineage>
</organism>
<keyword evidence="4" id="KW-1003">Cell membrane</keyword>
<dbReference type="PANTHER" id="PTHR42929">
    <property type="entry name" value="INNER MEMBRANE ABC TRANSPORTER PERMEASE PROTEIN YDCU-RELATED-RELATED"/>
    <property type="match status" value="1"/>
</dbReference>
<dbReference type="PANTHER" id="PTHR42929:SF1">
    <property type="entry name" value="INNER MEMBRANE ABC TRANSPORTER PERMEASE PROTEIN YDCU-RELATED"/>
    <property type="match status" value="1"/>
</dbReference>
<evidence type="ECO:0000256" key="3">
    <source>
        <dbReference type="ARBA" id="ARBA00022448"/>
    </source>
</evidence>
<evidence type="ECO:0000256" key="1">
    <source>
        <dbReference type="ARBA" id="ARBA00004651"/>
    </source>
</evidence>
<evidence type="ECO:0000259" key="11">
    <source>
        <dbReference type="PROSITE" id="PS50928"/>
    </source>
</evidence>
<evidence type="ECO:0000256" key="4">
    <source>
        <dbReference type="ARBA" id="ARBA00022475"/>
    </source>
</evidence>
<name>A0A662Z0M0_9STAP</name>
<feature type="domain" description="ABC transmembrane type-1" evidence="11">
    <location>
        <begin position="53"/>
        <end position="255"/>
    </location>
</feature>
<evidence type="ECO:0000313" key="13">
    <source>
        <dbReference type="Proteomes" id="UP000243605"/>
    </source>
</evidence>
<gene>
    <name evidence="12" type="ORF">SAMN05192557_0060</name>
</gene>
<dbReference type="SUPFAM" id="SSF161098">
    <property type="entry name" value="MetI-like"/>
    <property type="match status" value="1"/>
</dbReference>
<dbReference type="Proteomes" id="UP000243605">
    <property type="component" value="Unassembled WGS sequence"/>
</dbReference>
<dbReference type="RefSeq" id="WP_091472619.1">
    <property type="nucleotide sequence ID" value="NZ_FOIT01000001.1"/>
</dbReference>
<keyword evidence="5" id="KW-0533">Nickel</keyword>
<feature type="transmembrane region" description="Helical" evidence="10">
    <location>
        <begin position="193"/>
        <end position="213"/>
    </location>
</feature>
<evidence type="ECO:0000256" key="7">
    <source>
        <dbReference type="ARBA" id="ARBA00022989"/>
    </source>
</evidence>
<keyword evidence="7 10" id="KW-1133">Transmembrane helix</keyword>
<feature type="transmembrane region" description="Helical" evidence="10">
    <location>
        <begin position="85"/>
        <end position="110"/>
    </location>
</feature>
<proteinExistence type="inferred from homology"/>
<reference evidence="12 13" key="1">
    <citation type="submission" date="2016-10" db="EMBL/GenBank/DDBJ databases">
        <authorList>
            <person name="Varghese N."/>
            <person name="Submissions S."/>
        </authorList>
    </citation>
    <scope>NUCLEOTIDE SEQUENCE [LARGE SCALE GENOMIC DNA]</scope>
    <source>
        <strain evidence="12 13">IBRC-M10081</strain>
    </source>
</reference>
<dbReference type="GO" id="GO:0005886">
    <property type="term" value="C:plasma membrane"/>
    <property type="evidence" value="ECO:0007669"/>
    <property type="project" value="UniProtKB-SubCell"/>
</dbReference>
<dbReference type="AlphaFoldDB" id="A0A662Z0M0"/>
<keyword evidence="3 10" id="KW-0813">Transport</keyword>
<comment type="similarity">
    <text evidence="2">Belongs to the binding-protein-dependent transport system permease family. CysTW subfamily.</text>
</comment>
<dbReference type="Pfam" id="PF00528">
    <property type="entry name" value="BPD_transp_1"/>
    <property type="match status" value="1"/>
</dbReference>
<sequence length="267" mass="30339">MRRLLFIPYIVWMGIFVIIPIGLLVGFSFFDIEDNLTFSNYREFFSWSYLQMSISSFWYAFLITAFTLLVCYPLALIIKQLKLKMFWLFIIILPTWINILLKTYAFIGIFSREGLVNNLAAQLGLPELQLLFSDVAFVIVGVYIFIPFMLLPLFNSINSIDQSMISAAQDLGATRMQVIRKVIFPLSIEGVKAGVQVVFIPALSLFMITRLIAGNKVVTLGTAIEQQFLTAENWGMGSTIGVFLILFMMIIMLFTRTKSKTIGVGRL</sequence>
<dbReference type="InterPro" id="IPR035906">
    <property type="entry name" value="MetI-like_sf"/>
</dbReference>
<evidence type="ECO:0000256" key="5">
    <source>
        <dbReference type="ARBA" id="ARBA00022596"/>
    </source>
</evidence>
<dbReference type="GO" id="GO:0015675">
    <property type="term" value="P:nickel cation transport"/>
    <property type="evidence" value="ECO:0007669"/>
    <property type="project" value="UniProtKB-KW"/>
</dbReference>
<evidence type="ECO:0000256" key="8">
    <source>
        <dbReference type="ARBA" id="ARBA00023112"/>
    </source>
</evidence>
<protein>
    <submittedName>
        <fullName evidence="12">Spermidine/putrescine transport system permease protein</fullName>
    </submittedName>
</protein>
<comment type="subcellular location">
    <subcellularLocation>
        <location evidence="1 10">Cell membrane</location>
        <topology evidence="1 10">Multi-pass membrane protein</topology>
    </subcellularLocation>
</comment>
<keyword evidence="9 10" id="KW-0472">Membrane</keyword>
<evidence type="ECO:0000256" key="2">
    <source>
        <dbReference type="ARBA" id="ARBA00007069"/>
    </source>
</evidence>
<feature type="transmembrane region" description="Helical" evidence="10">
    <location>
        <begin position="233"/>
        <end position="254"/>
    </location>
</feature>
<dbReference type="CDD" id="cd06261">
    <property type="entry name" value="TM_PBP2"/>
    <property type="match status" value="1"/>
</dbReference>
<dbReference type="InterPro" id="IPR000515">
    <property type="entry name" value="MetI-like"/>
</dbReference>
<feature type="transmembrane region" description="Helical" evidence="10">
    <location>
        <begin position="7"/>
        <end position="30"/>
    </location>
</feature>
<dbReference type="GO" id="GO:0055085">
    <property type="term" value="P:transmembrane transport"/>
    <property type="evidence" value="ECO:0007669"/>
    <property type="project" value="InterPro"/>
</dbReference>
<evidence type="ECO:0000313" key="12">
    <source>
        <dbReference type="EMBL" id="SEV80147.1"/>
    </source>
</evidence>
<evidence type="ECO:0000256" key="9">
    <source>
        <dbReference type="ARBA" id="ARBA00023136"/>
    </source>
</evidence>
<dbReference type="OrthoDB" id="9807047at2"/>
<evidence type="ECO:0000256" key="6">
    <source>
        <dbReference type="ARBA" id="ARBA00022692"/>
    </source>
</evidence>
<dbReference type="EMBL" id="FOIT01000001">
    <property type="protein sequence ID" value="SEV80147.1"/>
    <property type="molecule type" value="Genomic_DNA"/>
</dbReference>
<keyword evidence="8" id="KW-0406">Ion transport</keyword>
<accession>A0A662Z0M0</accession>
<feature type="transmembrane region" description="Helical" evidence="10">
    <location>
        <begin position="57"/>
        <end position="78"/>
    </location>
</feature>
<dbReference type="Gene3D" id="1.10.3720.10">
    <property type="entry name" value="MetI-like"/>
    <property type="match status" value="1"/>
</dbReference>
<dbReference type="PROSITE" id="PS50928">
    <property type="entry name" value="ABC_TM1"/>
    <property type="match status" value="1"/>
</dbReference>
<evidence type="ECO:0000256" key="10">
    <source>
        <dbReference type="RuleBase" id="RU363032"/>
    </source>
</evidence>
<feature type="transmembrane region" description="Helical" evidence="10">
    <location>
        <begin position="130"/>
        <end position="154"/>
    </location>
</feature>
<keyword evidence="6 10" id="KW-0812">Transmembrane</keyword>
<keyword evidence="13" id="KW-1185">Reference proteome</keyword>
<keyword evidence="8" id="KW-0921">Nickel transport</keyword>